<gene>
    <name evidence="1" type="ORF">MILVUS5_LOCUS15165</name>
</gene>
<dbReference type="Proteomes" id="UP001177021">
    <property type="component" value="Unassembled WGS sequence"/>
</dbReference>
<organism evidence="1 2">
    <name type="scientific">Trifolium pratense</name>
    <name type="common">Red clover</name>
    <dbReference type="NCBI Taxonomy" id="57577"/>
    <lineage>
        <taxon>Eukaryota</taxon>
        <taxon>Viridiplantae</taxon>
        <taxon>Streptophyta</taxon>
        <taxon>Embryophyta</taxon>
        <taxon>Tracheophyta</taxon>
        <taxon>Spermatophyta</taxon>
        <taxon>Magnoliopsida</taxon>
        <taxon>eudicotyledons</taxon>
        <taxon>Gunneridae</taxon>
        <taxon>Pentapetalae</taxon>
        <taxon>rosids</taxon>
        <taxon>fabids</taxon>
        <taxon>Fabales</taxon>
        <taxon>Fabaceae</taxon>
        <taxon>Papilionoideae</taxon>
        <taxon>50 kb inversion clade</taxon>
        <taxon>NPAAA clade</taxon>
        <taxon>Hologalegina</taxon>
        <taxon>IRL clade</taxon>
        <taxon>Trifolieae</taxon>
        <taxon>Trifolium</taxon>
    </lineage>
</organism>
<comment type="caution">
    <text evidence="1">The sequence shown here is derived from an EMBL/GenBank/DDBJ whole genome shotgun (WGS) entry which is preliminary data.</text>
</comment>
<protein>
    <submittedName>
        <fullName evidence="1">Uncharacterized protein</fullName>
    </submittedName>
</protein>
<evidence type="ECO:0000313" key="2">
    <source>
        <dbReference type="Proteomes" id="UP001177021"/>
    </source>
</evidence>
<accession>A0ACB0JR19</accession>
<reference evidence="1" key="1">
    <citation type="submission" date="2023-10" db="EMBL/GenBank/DDBJ databases">
        <authorList>
            <person name="Rodriguez Cubillos JULIANA M."/>
            <person name="De Vega J."/>
        </authorList>
    </citation>
    <scope>NUCLEOTIDE SEQUENCE</scope>
</reference>
<keyword evidence="2" id="KW-1185">Reference proteome</keyword>
<evidence type="ECO:0000313" key="1">
    <source>
        <dbReference type="EMBL" id="CAJ2646456.1"/>
    </source>
</evidence>
<name>A0ACB0JR19_TRIPR</name>
<dbReference type="EMBL" id="CASHSV030000109">
    <property type="protein sequence ID" value="CAJ2646456.1"/>
    <property type="molecule type" value="Genomic_DNA"/>
</dbReference>
<proteinExistence type="predicted"/>
<sequence>MEKRETSMKVGQVLHMNGGTGHTSYAYNSLLQKKVISLTKEMREEAIRNLYCRTFPKRLGIADLGCSSGPNTLFVISEVIKLVEKLCKEKNHESPEYQVFLNDLPGNDFNNLFESLERFKEKLNDEVDGEIGPCFFNGVPASFYGRIFPSKTMHFIHSSYSLQWLSQVPKGVENNKGNIYMASTSPINVLKAYYNQFQRDFSLFLKCRAEELVERGRMILIFLGRKSDHQYSKESCYIWELLASALNDMVLEGIIMEEQMDTFNIPQYAPSSSKVKLEILKEGSFTIDRLEVTEIHWNAYNDWNDTNFESSLPKSRIDGAINVTNCMRAVAEPLLANHFGEAIIDEVFVRYQEILVDRMSKEKTEFINVSISMTKKV</sequence>